<dbReference type="InterPro" id="IPR013785">
    <property type="entry name" value="Aldolase_TIM"/>
</dbReference>
<dbReference type="GO" id="GO:0009098">
    <property type="term" value="P:L-leucine biosynthetic process"/>
    <property type="evidence" value="ECO:0007669"/>
    <property type="project" value="TreeGrafter"/>
</dbReference>
<organism evidence="3 4">
    <name type="scientific">Marinagarivorans cellulosilyticus</name>
    <dbReference type="NCBI Taxonomy" id="2721545"/>
    <lineage>
        <taxon>Bacteria</taxon>
        <taxon>Pseudomonadati</taxon>
        <taxon>Pseudomonadota</taxon>
        <taxon>Gammaproteobacteria</taxon>
        <taxon>Cellvibrionales</taxon>
        <taxon>Cellvibrionaceae</taxon>
        <taxon>Marinagarivorans</taxon>
    </lineage>
</organism>
<evidence type="ECO:0000313" key="3">
    <source>
        <dbReference type="EMBL" id="BCD99281.1"/>
    </source>
</evidence>
<dbReference type="EC" id="4.1.3.39" evidence="3"/>
<dbReference type="NCBIfam" id="NF006049">
    <property type="entry name" value="PRK08195.1"/>
    <property type="match status" value="1"/>
</dbReference>
<dbReference type="SUPFAM" id="SSF51569">
    <property type="entry name" value="Aldolase"/>
    <property type="match status" value="1"/>
</dbReference>
<dbReference type="Pfam" id="PF00682">
    <property type="entry name" value="HMGL-like"/>
    <property type="match status" value="1"/>
</dbReference>
<dbReference type="InterPro" id="IPR000891">
    <property type="entry name" value="PYR_CT"/>
</dbReference>
<dbReference type="GO" id="GO:0008701">
    <property type="term" value="F:4-hydroxy-2-oxovalerate aldolase activity"/>
    <property type="evidence" value="ECO:0007669"/>
    <property type="project" value="UniProtKB-EC"/>
</dbReference>
<dbReference type="EMBL" id="AP023086">
    <property type="protein sequence ID" value="BCD99281.1"/>
    <property type="molecule type" value="Genomic_DNA"/>
</dbReference>
<dbReference type="GO" id="GO:0003852">
    <property type="term" value="F:2-isopropylmalate synthase activity"/>
    <property type="evidence" value="ECO:0007669"/>
    <property type="project" value="TreeGrafter"/>
</dbReference>
<evidence type="ECO:0000259" key="2">
    <source>
        <dbReference type="PROSITE" id="PS50991"/>
    </source>
</evidence>
<dbReference type="Proteomes" id="UP001320119">
    <property type="component" value="Chromosome"/>
</dbReference>
<dbReference type="AlphaFoldDB" id="A0AAN1WKH7"/>
<feature type="domain" description="Pyruvate carboxyltransferase" evidence="2">
    <location>
        <begin position="11"/>
        <end position="260"/>
    </location>
</feature>
<dbReference type="Gene3D" id="3.20.20.70">
    <property type="entry name" value="Aldolase class I"/>
    <property type="match status" value="1"/>
</dbReference>
<keyword evidence="3" id="KW-0456">Lyase</keyword>
<dbReference type="PROSITE" id="PS50991">
    <property type="entry name" value="PYR_CT"/>
    <property type="match status" value="1"/>
</dbReference>
<dbReference type="PANTHER" id="PTHR10277:SF9">
    <property type="entry name" value="2-ISOPROPYLMALATE SYNTHASE 1, CHLOROPLASTIC-RELATED"/>
    <property type="match status" value="1"/>
</dbReference>
<proteinExistence type="predicted"/>
<gene>
    <name evidence="3" type="ORF">MARGE09_P3482</name>
</gene>
<name>A0AAN1WKH7_9GAMM</name>
<dbReference type="RefSeq" id="WP_236984394.1">
    <property type="nucleotide sequence ID" value="NZ_AP023086.1"/>
</dbReference>
<keyword evidence="1" id="KW-0464">Manganese</keyword>
<dbReference type="PANTHER" id="PTHR10277">
    <property type="entry name" value="HOMOCITRATE SYNTHASE-RELATED"/>
    <property type="match status" value="1"/>
</dbReference>
<dbReference type="InterPro" id="IPR050073">
    <property type="entry name" value="2-IPM_HCS-like"/>
</dbReference>
<keyword evidence="4" id="KW-1185">Reference proteome</keyword>
<accession>A0AAN1WKH7</accession>
<reference evidence="3 4" key="1">
    <citation type="journal article" date="2022" name="IScience">
        <title>An ultrasensitive nanofiber-based assay for enzymatic hydrolysis and deep-sea microbial degradation of cellulose.</title>
        <authorList>
            <person name="Tsudome M."/>
            <person name="Tachioka M."/>
            <person name="Miyazaki M."/>
            <person name="Uchimura K."/>
            <person name="Tsuda M."/>
            <person name="Takaki Y."/>
            <person name="Deguchi S."/>
        </authorList>
    </citation>
    <scope>NUCLEOTIDE SEQUENCE [LARGE SCALE GENOMIC DNA]</scope>
    <source>
        <strain evidence="3 4">GE09</strain>
    </source>
</reference>
<evidence type="ECO:0000256" key="1">
    <source>
        <dbReference type="ARBA" id="ARBA00023211"/>
    </source>
</evidence>
<protein>
    <submittedName>
        <fullName evidence="3">4-hydroxy 2-oxovalerate aldolase</fullName>
        <ecNumber evidence="3">4.1.3.39</ecNumber>
    </submittedName>
</protein>
<dbReference type="KEGG" id="marq:MARGE09_P3482"/>
<sequence>MLTANNPGATPLLLDCTLRDGGYSIHFQFSLMDTKRICEGLEKSGIEYIEVGHGLGLGASGVEHGVAFESDEHYIVAAKSVVKKAKVGAFFIPGVGCLNDIDVAAKAGLDFIRIGVNVTDIAPAQEACVKAKSLGLEVYLNLMKTYALDIKEFHKTITQLATWPIDCVYVVDSSGCMLPSEVSEYVQVIVKQGISAGFHGHNNLDLVNANCLAALDAGASIVDGTLRGMGRSSGNAQTEVLAHLFNRQLKREAYDVFDLFSTIEQSVEPLMIRSQGQPSVDVITGISRFHSGFLPRFKRVQSEYPVNLNRLILAVSKIDCVDPSEALIRSVAKDLTRMEA</sequence>
<evidence type="ECO:0000313" key="4">
    <source>
        <dbReference type="Proteomes" id="UP001320119"/>
    </source>
</evidence>